<dbReference type="PANTHER" id="PTHR44591:SF19">
    <property type="entry name" value="TWO-COMPONENT RESPONSE REGULATOR-RELATED"/>
    <property type="match status" value="1"/>
</dbReference>
<organism evidence="4">
    <name type="scientific">uncultured Nitrospirota bacterium</name>
    <dbReference type="NCBI Taxonomy" id="170969"/>
    <lineage>
        <taxon>Bacteria</taxon>
        <taxon>Pseudomonadati</taxon>
        <taxon>Nitrospirota</taxon>
        <taxon>environmental samples</taxon>
    </lineage>
</organism>
<dbReference type="InterPro" id="IPR050595">
    <property type="entry name" value="Bact_response_regulator"/>
</dbReference>
<dbReference type="CDD" id="cd17569">
    <property type="entry name" value="REC_HupR-like"/>
    <property type="match status" value="1"/>
</dbReference>
<name>A0A142BTY6_9BACT</name>
<dbReference type="Gene3D" id="3.30.450.20">
    <property type="entry name" value="PAS domain"/>
    <property type="match status" value="1"/>
</dbReference>
<dbReference type="InterPro" id="IPR011006">
    <property type="entry name" value="CheY-like_superfamily"/>
</dbReference>
<proteinExistence type="predicted"/>
<reference evidence="4" key="1">
    <citation type="submission" date="2015-12" db="EMBL/GenBank/DDBJ databases">
        <authorList>
            <person name="Shamseldin A."/>
            <person name="Moawad H."/>
            <person name="Abd El-Rahim W.M."/>
            <person name="Sadowsky M.J."/>
        </authorList>
    </citation>
    <scope>NUCLEOTIDE SEQUENCE</scope>
</reference>
<dbReference type="InterPro" id="IPR001789">
    <property type="entry name" value="Sig_transdc_resp-reg_receiver"/>
</dbReference>
<dbReference type="GO" id="GO:0000160">
    <property type="term" value="P:phosphorelay signal transduction system"/>
    <property type="evidence" value="ECO:0007669"/>
    <property type="project" value="InterPro"/>
</dbReference>
<evidence type="ECO:0000259" key="3">
    <source>
        <dbReference type="PROSITE" id="PS50110"/>
    </source>
</evidence>
<dbReference type="Gene3D" id="3.40.50.2300">
    <property type="match status" value="1"/>
</dbReference>
<accession>A0A142BTY6</accession>
<dbReference type="SUPFAM" id="SSF52172">
    <property type="entry name" value="CheY-like"/>
    <property type="match status" value="1"/>
</dbReference>
<evidence type="ECO:0000256" key="1">
    <source>
        <dbReference type="ARBA" id="ARBA00022553"/>
    </source>
</evidence>
<dbReference type="AlphaFoldDB" id="A0A142BTY6"/>
<dbReference type="PANTHER" id="PTHR44591">
    <property type="entry name" value="STRESS RESPONSE REGULATOR PROTEIN 1"/>
    <property type="match status" value="1"/>
</dbReference>
<protein>
    <submittedName>
        <fullName evidence="4">Response regulator receiver protein</fullName>
    </submittedName>
</protein>
<dbReference type="PROSITE" id="PS50110">
    <property type="entry name" value="RESPONSE_REGULATORY"/>
    <property type="match status" value="1"/>
</dbReference>
<feature type="domain" description="Response regulatory" evidence="3">
    <location>
        <begin position="9"/>
        <end position="123"/>
    </location>
</feature>
<evidence type="ECO:0000313" key="4">
    <source>
        <dbReference type="EMBL" id="AMP41574.1"/>
    </source>
</evidence>
<keyword evidence="1 2" id="KW-0597">Phosphoprotein</keyword>
<dbReference type="SMART" id="SM00448">
    <property type="entry name" value="REC"/>
    <property type="match status" value="1"/>
</dbReference>
<dbReference type="EMBL" id="KU221505">
    <property type="protein sequence ID" value="AMP41574.1"/>
    <property type="molecule type" value="Genomic_DNA"/>
</dbReference>
<feature type="modified residue" description="4-aspartylphosphate" evidence="2">
    <location>
        <position position="57"/>
    </location>
</feature>
<evidence type="ECO:0000256" key="2">
    <source>
        <dbReference type="PROSITE-ProRule" id="PRU00169"/>
    </source>
</evidence>
<sequence>MKTDKAKTVILCVDDEQDILDSLHDTFMDTYDVRTAINGADALKIVRGENIAVIISDQRMPVMTGSEFLAEVNKIKPKVKKILLTGYSDINAAIDAINKGSVNSYIHKPWDDSHLIKTVENLVNLYNADMFANNMLTESMDIKAKIDQWKYQLELLEKFIESCTMSACVLDKKEKIVYMNKKGLGLLKYSNIRDVKNKELKSVFIINDNKKKEFRELYEKGGISNLSLDAKCSDGQIAGMQASLTFIDDHVIGVFFNLPNSRL</sequence>
<dbReference type="Pfam" id="PF00072">
    <property type="entry name" value="Response_reg"/>
    <property type="match status" value="1"/>
</dbReference>